<dbReference type="STRING" id="933084.A0A067PYU5"/>
<dbReference type="PROSITE" id="PS51747">
    <property type="entry name" value="CYT_DCMP_DEAMINASES_2"/>
    <property type="match status" value="1"/>
</dbReference>
<dbReference type="CDD" id="cd01285">
    <property type="entry name" value="nucleoside_deaminase"/>
    <property type="match status" value="1"/>
</dbReference>
<gene>
    <name evidence="4" type="ORF">JAAARDRAFT_134046</name>
</gene>
<evidence type="ECO:0000259" key="3">
    <source>
        <dbReference type="PROSITE" id="PS51747"/>
    </source>
</evidence>
<keyword evidence="5" id="KW-1185">Reference proteome</keyword>
<feature type="domain" description="CMP/dCMP-type deaminase" evidence="3">
    <location>
        <begin position="4"/>
        <end position="126"/>
    </location>
</feature>
<dbReference type="SUPFAM" id="SSF53927">
    <property type="entry name" value="Cytidine deaminase-like"/>
    <property type="match status" value="1"/>
</dbReference>
<dbReference type="Gene3D" id="3.40.140.10">
    <property type="entry name" value="Cytidine Deaminase, domain 2"/>
    <property type="match status" value="1"/>
</dbReference>
<sequence length="212" mass="23791">MANHSPETLVATFLDAIETSIIPLTAQRVSSGSKVFGAAVFKTDDLSLVLAETNNEAECPLWHGEVHTIKKFYEMPNEGRPKPKDCIFFTTHEPCSLCLSAITWAGFPNFYYLYTYDDTRDAFGIPYDIEILEEVYRVPTPNDTPESLAQRPLYNKTNKFFKSASLAELGESVGSTEERERIKARLKEIKKKYDDLSTTYQAGKGSADIPLA</sequence>
<reference evidence="5" key="1">
    <citation type="journal article" date="2014" name="Proc. Natl. Acad. Sci. U.S.A.">
        <title>Extensive sampling of basidiomycete genomes demonstrates inadequacy of the white-rot/brown-rot paradigm for wood decay fungi.</title>
        <authorList>
            <person name="Riley R."/>
            <person name="Salamov A.A."/>
            <person name="Brown D.W."/>
            <person name="Nagy L.G."/>
            <person name="Floudas D."/>
            <person name="Held B.W."/>
            <person name="Levasseur A."/>
            <person name="Lombard V."/>
            <person name="Morin E."/>
            <person name="Otillar R."/>
            <person name="Lindquist E.A."/>
            <person name="Sun H."/>
            <person name="LaButti K.M."/>
            <person name="Schmutz J."/>
            <person name="Jabbour D."/>
            <person name="Luo H."/>
            <person name="Baker S.E."/>
            <person name="Pisabarro A.G."/>
            <person name="Walton J.D."/>
            <person name="Blanchette R.A."/>
            <person name="Henrissat B."/>
            <person name="Martin F."/>
            <person name="Cullen D."/>
            <person name="Hibbett D.S."/>
            <person name="Grigoriev I.V."/>
        </authorList>
    </citation>
    <scope>NUCLEOTIDE SEQUENCE [LARGE SCALE GENOMIC DNA]</scope>
    <source>
        <strain evidence="5">MUCL 33604</strain>
    </source>
</reference>
<dbReference type="EMBL" id="KL197725">
    <property type="protein sequence ID" value="KDQ55521.1"/>
    <property type="molecule type" value="Genomic_DNA"/>
</dbReference>
<dbReference type="GO" id="GO:0016814">
    <property type="term" value="F:hydrolase activity, acting on carbon-nitrogen (but not peptide) bonds, in cyclic amidines"/>
    <property type="evidence" value="ECO:0007669"/>
    <property type="project" value="UniProtKB-ARBA"/>
</dbReference>
<dbReference type="GO" id="GO:0019239">
    <property type="term" value="F:deaminase activity"/>
    <property type="evidence" value="ECO:0007669"/>
    <property type="project" value="UniProtKB-ARBA"/>
</dbReference>
<evidence type="ECO:0000256" key="1">
    <source>
        <dbReference type="ARBA" id="ARBA00022723"/>
    </source>
</evidence>
<organism evidence="4 5">
    <name type="scientific">Jaapia argillacea MUCL 33604</name>
    <dbReference type="NCBI Taxonomy" id="933084"/>
    <lineage>
        <taxon>Eukaryota</taxon>
        <taxon>Fungi</taxon>
        <taxon>Dikarya</taxon>
        <taxon>Basidiomycota</taxon>
        <taxon>Agaricomycotina</taxon>
        <taxon>Agaricomycetes</taxon>
        <taxon>Agaricomycetidae</taxon>
        <taxon>Jaapiales</taxon>
        <taxon>Jaapiaceae</taxon>
        <taxon>Jaapia</taxon>
    </lineage>
</organism>
<protein>
    <recommendedName>
        <fullName evidence="3">CMP/dCMP-type deaminase domain-containing protein</fullName>
    </recommendedName>
</protein>
<name>A0A067PYU5_9AGAM</name>
<dbReference type="Pfam" id="PF00383">
    <property type="entry name" value="dCMP_cyt_deam_1"/>
    <property type="match status" value="1"/>
</dbReference>
<evidence type="ECO:0000313" key="4">
    <source>
        <dbReference type="EMBL" id="KDQ55521.1"/>
    </source>
</evidence>
<dbReference type="HOGENOM" id="CLU_107695_0_0_1"/>
<keyword evidence="2" id="KW-0862">Zinc</keyword>
<evidence type="ECO:0000313" key="5">
    <source>
        <dbReference type="Proteomes" id="UP000027265"/>
    </source>
</evidence>
<keyword evidence="1" id="KW-0479">Metal-binding</keyword>
<dbReference type="InterPro" id="IPR016192">
    <property type="entry name" value="APOBEC/CMP_deaminase_Zn-bd"/>
</dbReference>
<dbReference type="GO" id="GO:0008270">
    <property type="term" value="F:zinc ion binding"/>
    <property type="evidence" value="ECO:0007669"/>
    <property type="project" value="InterPro"/>
</dbReference>
<proteinExistence type="predicted"/>
<dbReference type="OrthoDB" id="9980836at2759"/>
<accession>A0A067PYU5</accession>
<dbReference type="InterPro" id="IPR002125">
    <property type="entry name" value="CMP_dCMP_dom"/>
</dbReference>
<dbReference type="InterPro" id="IPR016193">
    <property type="entry name" value="Cytidine_deaminase-like"/>
</dbReference>
<dbReference type="AlphaFoldDB" id="A0A067PYU5"/>
<dbReference type="Proteomes" id="UP000027265">
    <property type="component" value="Unassembled WGS sequence"/>
</dbReference>
<dbReference type="GO" id="GO:0006139">
    <property type="term" value="P:nucleobase-containing compound metabolic process"/>
    <property type="evidence" value="ECO:0007669"/>
    <property type="project" value="UniProtKB-ARBA"/>
</dbReference>
<evidence type="ECO:0000256" key="2">
    <source>
        <dbReference type="ARBA" id="ARBA00022833"/>
    </source>
</evidence>
<dbReference type="PROSITE" id="PS00903">
    <property type="entry name" value="CYT_DCMP_DEAMINASES_1"/>
    <property type="match status" value="1"/>
</dbReference>
<dbReference type="InParanoid" id="A0A067PYU5"/>